<feature type="binding site" evidence="12">
    <location>
        <begin position="75"/>
        <end position="77"/>
    </location>
    <ligand>
        <name>NAD(+)</name>
        <dbReference type="ChEBI" id="CHEBI:57540"/>
    </ligand>
</feature>
<comment type="catalytic activity">
    <reaction evidence="10 12">
        <text>(S)-2,3,4,5-tetrahydrodipicolinate + NADP(+) + H2O = (2S,4S)-4-hydroxy-2,3,4,5-tetrahydrodipicolinate + NADPH + H(+)</text>
        <dbReference type="Rhea" id="RHEA:35331"/>
        <dbReference type="ChEBI" id="CHEBI:15377"/>
        <dbReference type="ChEBI" id="CHEBI:15378"/>
        <dbReference type="ChEBI" id="CHEBI:16845"/>
        <dbReference type="ChEBI" id="CHEBI:57783"/>
        <dbReference type="ChEBI" id="CHEBI:58349"/>
        <dbReference type="ChEBI" id="CHEBI:67139"/>
        <dbReference type="EC" id="1.17.1.8"/>
    </reaction>
</comment>
<organism evidence="15">
    <name type="scientific">Roseihalotalea indica</name>
    <dbReference type="NCBI Taxonomy" id="2867963"/>
    <lineage>
        <taxon>Bacteria</taxon>
        <taxon>Pseudomonadati</taxon>
        <taxon>Bacteroidota</taxon>
        <taxon>Cytophagia</taxon>
        <taxon>Cytophagales</taxon>
        <taxon>Catalimonadaceae</taxon>
        <taxon>Roseihalotalea</taxon>
    </lineage>
</organism>
<evidence type="ECO:0000259" key="14">
    <source>
        <dbReference type="Pfam" id="PF05173"/>
    </source>
</evidence>
<feature type="binding site" evidence="12">
    <location>
        <begin position="145"/>
        <end position="146"/>
    </location>
    <ligand>
        <name>(S)-2,3,4,5-tetrahydrodipicolinate</name>
        <dbReference type="ChEBI" id="CHEBI:16845"/>
    </ligand>
</feature>
<keyword evidence="7 12" id="KW-0457">Lysine biosynthesis</keyword>
<accession>A0AA49GH66</accession>
<dbReference type="GO" id="GO:0050661">
    <property type="term" value="F:NADP binding"/>
    <property type="evidence" value="ECO:0007669"/>
    <property type="project" value="UniProtKB-UniRule"/>
</dbReference>
<dbReference type="InterPro" id="IPR000846">
    <property type="entry name" value="DapB_N"/>
</dbReference>
<proteinExistence type="inferred from homology"/>
<comment type="subunit">
    <text evidence="12">Homotetramer.</text>
</comment>
<keyword evidence="3 12" id="KW-0521">NADP</keyword>
<keyword evidence="4 12" id="KW-0220">Diaminopimelate biosynthesis</keyword>
<dbReference type="AlphaFoldDB" id="A0AA49GH66"/>
<dbReference type="GO" id="GO:0019877">
    <property type="term" value="P:diaminopimelate biosynthetic process"/>
    <property type="evidence" value="ECO:0007669"/>
    <property type="project" value="UniProtKB-UniRule"/>
</dbReference>
<comment type="caution">
    <text evidence="12">Was originally thought to be a dihydrodipicolinate reductase (DHDPR), catalyzing the conversion of dihydrodipicolinate to tetrahydrodipicolinate. However, it was shown in E.coli that the substrate of the enzymatic reaction is not dihydrodipicolinate (DHDP) but in fact (2S,4S)-4-hydroxy-2,3,4,5-tetrahydrodipicolinic acid (HTPA), the product released by the DapA-catalyzed reaction.</text>
</comment>
<dbReference type="NCBIfam" id="TIGR00036">
    <property type="entry name" value="dapB"/>
    <property type="match status" value="1"/>
</dbReference>
<reference evidence="15" key="1">
    <citation type="journal article" date="2023" name="Comput. Struct. Biotechnol. J.">
        <title>Discovery of a novel marine Bacteroidetes with a rich repertoire of carbohydrate-active enzymes.</title>
        <authorList>
            <person name="Chen B."/>
            <person name="Liu G."/>
            <person name="Chen Q."/>
            <person name="Wang H."/>
            <person name="Liu L."/>
            <person name="Tang K."/>
        </authorList>
    </citation>
    <scope>NUCLEOTIDE SEQUENCE</scope>
    <source>
        <strain evidence="15">TK19036</strain>
    </source>
</reference>
<dbReference type="GO" id="GO:0009089">
    <property type="term" value="P:lysine biosynthetic process via diaminopimelate"/>
    <property type="evidence" value="ECO:0007669"/>
    <property type="project" value="UniProtKB-UniRule"/>
</dbReference>
<dbReference type="InterPro" id="IPR022663">
    <property type="entry name" value="DapB_C"/>
</dbReference>
<comment type="pathway">
    <text evidence="8 12">Amino-acid biosynthesis; L-lysine biosynthesis via DAP pathway; (S)-tetrahydrodipicolinate from L-aspartate: step 4/4.</text>
</comment>
<feature type="binding site" evidence="12">
    <location>
        <position position="29"/>
    </location>
    <ligand>
        <name>NADP(+)</name>
        <dbReference type="ChEBI" id="CHEBI:58349"/>
    </ligand>
</feature>
<evidence type="ECO:0000256" key="2">
    <source>
        <dbReference type="ARBA" id="ARBA00022605"/>
    </source>
</evidence>
<keyword evidence="6 12" id="KW-0520">NAD</keyword>
<protein>
    <recommendedName>
        <fullName evidence="9 12">4-hydroxy-tetrahydrodipicolinate reductase</fullName>
        <shortName evidence="12">HTPA reductase</shortName>
        <ecNumber evidence="9 12">1.17.1.8</ecNumber>
    </recommendedName>
</protein>
<dbReference type="GO" id="GO:0005829">
    <property type="term" value="C:cytosol"/>
    <property type="evidence" value="ECO:0007669"/>
    <property type="project" value="TreeGrafter"/>
</dbReference>
<evidence type="ECO:0000256" key="5">
    <source>
        <dbReference type="ARBA" id="ARBA00023002"/>
    </source>
</evidence>
<dbReference type="Gene3D" id="3.30.360.10">
    <property type="entry name" value="Dihydrodipicolinate Reductase, domain 2"/>
    <property type="match status" value="1"/>
</dbReference>
<dbReference type="GO" id="GO:0016726">
    <property type="term" value="F:oxidoreductase activity, acting on CH or CH2 groups, NAD or NADP as acceptor"/>
    <property type="evidence" value="ECO:0007669"/>
    <property type="project" value="UniProtKB-UniRule"/>
</dbReference>
<dbReference type="GO" id="GO:0008839">
    <property type="term" value="F:4-hydroxy-tetrahydrodipicolinate reductase"/>
    <property type="evidence" value="ECO:0007669"/>
    <property type="project" value="UniProtKB-UniRule"/>
</dbReference>
<evidence type="ECO:0000256" key="8">
    <source>
        <dbReference type="ARBA" id="ARBA00037922"/>
    </source>
</evidence>
<feature type="binding site" evidence="12">
    <location>
        <begin position="100"/>
        <end position="103"/>
    </location>
    <ligand>
        <name>NAD(+)</name>
        <dbReference type="ChEBI" id="CHEBI:57540"/>
    </ligand>
</feature>
<evidence type="ECO:0000256" key="12">
    <source>
        <dbReference type="HAMAP-Rule" id="MF_00102"/>
    </source>
</evidence>
<evidence type="ECO:0000256" key="1">
    <source>
        <dbReference type="ARBA" id="ARBA00006642"/>
    </source>
</evidence>
<comment type="caution">
    <text evidence="12">Lacks conserved residue(s) required for the propagation of feature annotation.</text>
</comment>
<evidence type="ECO:0000256" key="7">
    <source>
        <dbReference type="ARBA" id="ARBA00023154"/>
    </source>
</evidence>
<dbReference type="Pfam" id="PF05173">
    <property type="entry name" value="DapB_C"/>
    <property type="match status" value="1"/>
</dbReference>
<dbReference type="CDD" id="cd02274">
    <property type="entry name" value="DHDPR_N"/>
    <property type="match status" value="1"/>
</dbReference>
<dbReference type="Gene3D" id="3.40.50.720">
    <property type="entry name" value="NAD(P)-binding Rossmann-like Domain"/>
    <property type="match status" value="1"/>
</dbReference>
<reference evidence="15" key="2">
    <citation type="journal article" date="2024" name="Antonie Van Leeuwenhoek">
        <title>Roseihalotalea indica gen. nov., sp. nov., a halophilic Bacteroidetes from mesopelagic Southwest Indian Ocean with higher carbohydrate metabolic potential.</title>
        <authorList>
            <person name="Chen B."/>
            <person name="Zhang M."/>
            <person name="Lin D."/>
            <person name="Ye J."/>
            <person name="Tang K."/>
        </authorList>
    </citation>
    <scope>NUCLEOTIDE SEQUENCE</scope>
    <source>
        <strain evidence="15">TK19036</strain>
    </source>
</reference>
<feature type="active site" description="Proton donor" evidence="12">
    <location>
        <position position="139"/>
    </location>
</feature>
<dbReference type="GO" id="GO:0051287">
    <property type="term" value="F:NAD binding"/>
    <property type="evidence" value="ECO:0007669"/>
    <property type="project" value="UniProtKB-UniRule"/>
</dbReference>
<dbReference type="InterPro" id="IPR036291">
    <property type="entry name" value="NAD(P)-bd_dom_sf"/>
</dbReference>
<keyword evidence="2 12" id="KW-0028">Amino-acid biosynthesis</keyword>
<dbReference type="InterPro" id="IPR023940">
    <property type="entry name" value="DHDPR_bac"/>
</dbReference>
<dbReference type="PIRSF" id="PIRSF000161">
    <property type="entry name" value="DHPR"/>
    <property type="match status" value="1"/>
</dbReference>
<comment type="catalytic activity">
    <reaction evidence="11 12">
        <text>(S)-2,3,4,5-tetrahydrodipicolinate + NAD(+) + H2O = (2S,4S)-4-hydroxy-2,3,4,5-tetrahydrodipicolinate + NADH + H(+)</text>
        <dbReference type="Rhea" id="RHEA:35323"/>
        <dbReference type="ChEBI" id="CHEBI:15377"/>
        <dbReference type="ChEBI" id="CHEBI:15378"/>
        <dbReference type="ChEBI" id="CHEBI:16845"/>
        <dbReference type="ChEBI" id="CHEBI:57540"/>
        <dbReference type="ChEBI" id="CHEBI:57945"/>
        <dbReference type="ChEBI" id="CHEBI:67139"/>
        <dbReference type="EC" id="1.17.1.8"/>
    </reaction>
</comment>
<comment type="subcellular location">
    <subcellularLocation>
        <location evidence="12">Cytoplasm</location>
    </subcellularLocation>
</comment>
<evidence type="ECO:0000256" key="11">
    <source>
        <dbReference type="ARBA" id="ARBA00049396"/>
    </source>
</evidence>
<keyword evidence="5 12" id="KW-0560">Oxidoreductase</keyword>
<dbReference type="EC" id="1.17.1.8" evidence="9 12"/>
<feature type="domain" description="Dihydrodipicolinate reductase N-terminal" evidence="13">
    <location>
        <begin position="1"/>
        <end position="103"/>
    </location>
</feature>
<dbReference type="SUPFAM" id="SSF51735">
    <property type="entry name" value="NAD(P)-binding Rossmann-fold domains"/>
    <property type="match status" value="1"/>
</dbReference>
<dbReference type="PANTHER" id="PTHR20836:SF0">
    <property type="entry name" value="4-HYDROXY-TETRAHYDRODIPICOLINATE REDUCTASE 1, CHLOROPLASTIC-RELATED"/>
    <property type="match status" value="1"/>
</dbReference>
<feature type="domain" description="Dihydrodipicolinate reductase C-terminal" evidence="14">
    <location>
        <begin position="106"/>
        <end position="240"/>
    </location>
</feature>
<dbReference type="PANTHER" id="PTHR20836">
    <property type="entry name" value="DIHYDRODIPICOLINATE REDUCTASE"/>
    <property type="match status" value="1"/>
</dbReference>
<dbReference type="HAMAP" id="MF_00102">
    <property type="entry name" value="DapB"/>
    <property type="match status" value="1"/>
</dbReference>
<evidence type="ECO:0000256" key="9">
    <source>
        <dbReference type="ARBA" id="ARBA00038983"/>
    </source>
</evidence>
<feature type="binding site" evidence="12">
    <location>
        <position position="28"/>
    </location>
    <ligand>
        <name>NAD(+)</name>
        <dbReference type="ChEBI" id="CHEBI:57540"/>
    </ligand>
</feature>
<comment type="function">
    <text evidence="12">Catalyzes the conversion of 4-hydroxy-tetrahydrodipicolinate (HTPA) to tetrahydrodipicolinate.</text>
</comment>
<dbReference type="Pfam" id="PF01113">
    <property type="entry name" value="DapB_N"/>
    <property type="match status" value="1"/>
</dbReference>
<evidence type="ECO:0000259" key="13">
    <source>
        <dbReference type="Pfam" id="PF01113"/>
    </source>
</evidence>
<evidence type="ECO:0000256" key="10">
    <source>
        <dbReference type="ARBA" id="ARBA00049080"/>
    </source>
</evidence>
<evidence type="ECO:0000313" key="15">
    <source>
        <dbReference type="EMBL" id="WKN34670.1"/>
    </source>
</evidence>
<comment type="similarity">
    <text evidence="1 12">Belongs to the DapB family.</text>
</comment>
<evidence type="ECO:0000256" key="4">
    <source>
        <dbReference type="ARBA" id="ARBA00022915"/>
    </source>
</evidence>
<sequence>MRIILIGYGKMGKTIEQIALSRDHQIIERIDQDNPQAWDALNQNSADVAIEFSQPDAAVQNIRHCLDRSIPIISGTTGWLNHKAEIENYCKEKGGTFFYASNFSIGVNLFFRLNKYLAKMIGQYPQYQASVEETHHTEKKDAPSGTAITIAEGMLEHLPLNGWYLDDEKQEKTESQLPIRAKREPDVPGTHVVQYQSDMDTIEIKHTAHTRESFALGAVLVAEWISTQQKSGILTMNDFLKI</sequence>
<evidence type="ECO:0000256" key="6">
    <source>
        <dbReference type="ARBA" id="ARBA00023027"/>
    </source>
</evidence>
<name>A0AA49GH66_9BACT</name>
<dbReference type="SUPFAM" id="SSF55347">
    <property type="entry name" value="Glyceraldehyde-3-phosphate dehydrogenase-like, C-terminal domain"/>
    <property type="match status" value="1"/>
</dbReference>
<feature type="active site" description="Proton donor/acceptor" evidence="12">
    <location>
        <position position="135"/>
    </location>
</feature>
<dbReference type="EMBL" id="CP120682">
    <property type="protein sequence ID" value="WKN34670.1"/>
    <property type="molecule type" value="Genomic_DNA"/>
</dbReference>
<keyword evidence="12" id="KW-0963">Cytoplasm</keyword>
<evidence type="ECO:0000256" key="3">
    <source>
        <dbReference type="ARBA" id="ARBA00022857"/>
    </source>
</evidence>
<feature type="binding site" evidence="12">
    <location>
        <position position="136"/>
    </location>
    <ligand>
        <name>(S)-2,3,4,5-tetrahydrodipicolinate</name>
        <dbReference type="ChEBI" id="CHEBI:16845"/>
    </ligand>
</feature>
<gene>
    <name evidence="12 15" type="primary">dapB</name>
    <name evidence="15" type="ORF">K4G66_20055</name>
</gene>